<dbReference type="GO" id="GO:0006310">
    <property type="term" value="P:DNA recombination"/>
    <property type="evidence" value="ECO:0007669"/>
    <property type="project" value="TreeGrafter"/>
</dbReference>
<dbReference type="AlphaFoldDB" id="A0A2H0UD98"/>
<evidence type="ECO:0000313" key="5">
    <source>
        <dbReference type="EMBL" id="PIR84372.1"/>
    </source>
</evidence>
<evidence type="ECO:0000256" key="3">
    <source>
        <dbReference type="ARBA" id="ARBA00023125"/>
    </source>
</evidence>
<dbReference type="InterPro" id="IPR042115">
    <property type="entry name" value="PriA_3primeBD_sf"/>
</dbReference>
<dbReference type="GO" id="GO:0006302">
    <property type="term" value="P:double-strand break repair"/>
    <property type="evidence" value="ECO:0007669"/>
    <property type="project" value="TreeGrafter"/>
</dbReference>
<evidence type="ECO:0000256" key="2">
    <source>
        <dbReference type="ARBA" id="ARBA00022840"/>
    </source>
</evidence>
<dbReference type="PANTHER" id="PTHR30580">
    <property type="entry name" value="PRIMOSOMAL PROTEIN N"/>
    <property type="match status" value="1"/>
</dbReference>
<dbReference type="EMBL" id="PFBI01000006">
    <property type="protein sequence ID" value="PIR84372.1"/>
    <property type="molecule type" value="Genomic_DNA"/>
</dbReference>
<dbReference type="GO" id="GO:0005524">
    <property type="term" value="F:ATP binding"/>
    <property type="evidence" value="ECO:0007669"/>
    <property type="project" value="UniProtKB-KW"/>
</dbReference>
<keyword evidence="3" id="KW-0238">DNA-binding</keyword>
<comment type="caution">
    <text evidence="5">The sequence shown here is derived from an EMBL/GenBank/DDBJ whole genome shotgun (WGS) entry which is preliminary data.</text>
</comment>
<dbReference type="Proteomes" id="UP000229344">
    <property type="component" value="Unassembled WGS sequence"/>
</dbReference>
<reference evidence="6" key="1">
    <citation type="submission" date="2017-09" db="EMBL/GenBank/DDBJ databases">
        <title>Depth-based differentiation of microbial function through sediment-hosted aquifers and enrichment of novel symbionts in the deep terrestrial subsurface.</title>
        <authorList>
            <person name="Probst A.J."/>
            <person name="Ladd B."/>
            <person name="Jarett J.K."/>
            <person name="Geller-Mcgrath D.E."/>
            <person name="Sieber C.M.K."/>
            <person name="Emerson J.B."/>
            <person name="Anantharaman K."/>
            <person name="Thomas B.C."/>
            <person name="Malmstrom R."/>
            <person name="Stieglmeier M."/>
            <person name="Klingl A."/>
            <person name="Woyke T."/>
            <person name="Ryan C.M."/>
            <person name="Banfield J.F."/>
        </authorList>
    </citation>
    <scope>NUCLEOTIDE SEQUENCE [LARGE SCALE GENOMIC DNA]</scope>
</reference>
<dbReference type="GO" id="GO:0006270">
    <property type="term" value="P:DNA replication initiation"/>
    <property type="evidence" value="ECO:0007669"/>
    <property type="project" value="TreeGrafter"/>
</dbReference>
<gene>
    <name evidence="5" type="ORF">COU16_02155</name>
</gene>
<feature type="domain" description="Primosomal protein N' 3' DNA-binding" evidence="4">
    <location>
        <begin position="25"/>
        <end position="105"/>
    </location>
</feature>
<dbReference type="GO" id="GO:0043138">
    <property type="term" value="F:3'-5' DNA helicase activity"/>
    <property type="evidence" value="ECO:0007669"/>
    <property type="project" value="TreeGrafter"/>
</dbReference>
<keyword evidence="1" id="KW-0547">Nucleotide-binding</keyword>
<keyword evidence="2" id="KW-0067">ATP-binding</keyword>
<dbReference type="GO" id="GO:0003677">
    <property type="term" value="F:DNA binding"/>
    <property type="evidence" value="ECO:0007669"/>
    <property type="project" value="UniProtKB-KW"/>
</dbReference>
<sequence>MFVIEVIPLKRSVQIESLSYFSSVAYTRGTIITIPVRNQQIRGVVVETKPVSGAKTALRAATFSLRKLPAQENTDTLSPIYIETAAELAEYYACHIGSIIYQLLPPEIRDGNIPLPHTHHTNAHTAVAPEVLQGTSPERFLAYRALVRETFAHAGSVLLVTPSSVEAAAAYEELSAGIEDRVVLLTSTMTTKSARAAYTLLDDFSKPKLIIATPAHSVIERHDITTVIIDSARSGNYRERVRPYLDTRTVLTLHAKKSGRRLIFADLLPRTEEEIKRREDVYGTIGETPKRIILPGKVSIVKMNDKPDGATPFKLFSPKVLSAIEATCAEKGKVFLFAARRGLSPVVACIDCGHIFRCPESGAPYSLVRLTIGGEEKRFFVCGVSGKRERAADVCPECGGWRLRERGIGIQHVYDELSSLLPGHPIVMFDHTTANTFKKASFLAEKFYKTKGAILIGTPMVLPYLIKGITTSVIVNMDALRATPTWRQQEETLGTLLHIREHTTETVYIQTRTDTDELLEQARTGSVEKFYDDEIALREGLQYPPYAHFIHLTWQGTRDAVEKTEQLVSTLLESYKPMLYSAPPSPKGALIRYALIRVGQSSWPNKKMADALRALPPTVRVFIDPDRIV</sequence>
<name>A0A2H0UD98_9BACT</name>
<dbReference type="Gene3D" id="3.40.1440.60">
    <property type="entry name" value="PriA, 3(prime) DNA-binding domain"/>
    <property type="match status" value="1"/>
</dbReference>
<dbReference type="Pfam" id="PF17764">
    <property type="entry name" value="PriA_3primeBD"/>
    <property type="match status" value="1"/>
</dbReference>
<dbReference type="InterPro" id="IPR027417">
    <property type="entry name" value="P-loop_NTPase"/>
</dbReference>
<proteinExistence type="predicted"/>
<accession>A0A2H0UD98</accession>
<dbReference type="Gene3D" id="3.40.50.300">
    <property type="entry name" value="P-loop containing nucleotide triphosphate hydrolases"/>
    <property type="match status" value="1"/>
</dbReference>
<dbReference type="InterPro" id="IPR041222">
    <property type="entry name" value="PriA_3primeBD"/>
</dbReference>
<dbReference type="PANTHER" id="PTHR30580:SF0">
    <property type="entry name" value="PRIMOSOMAL PROTEIN N"/>
    <property type="match status" value="1"/>
</dbReference>
<organism evidence="5 6">
    <name type="scientific">Candidatus Kaiserbacteria bacterium CG10_big_fil_rev_8_21_14_0_10_47_16</name>
    <dbReference type="NCBI Taxonomy" id="1974608"/>
    <lineage>
        <taxon>Bacteria</taxon>
        <taxon>Candidatus Kaiseribacteriota</taxon>
    </lineage>
</organism>
<evidence type="ECO:0000313" key="6">
    <source>
        <dbReference type="Proteomes" id="UP000229344"/>
    </source>
</evidence>
<protein>
    <recommendedName>
        <fullName evidence="4">Primosomal protein N' 3' DNA-binding domain-containing protein</fullName>
    </recommendedName>
</protein>
<evidence type="ECO:0000259" key="4">
    <source>
        <dbReference type="Pfam" id="PF17764"/>
    </source>
</evidence>
<evidence type="ECO:0000256" key="1">
    <source>
        <dbReference type="ARBA" id="ARBA00022741"/>
    </source>
</evidence>